<dbReference type="EMBL" id="JAUIQD010000005">
    <property type="protein sequence ID" value="KAK3349269.1"/>
    <property type="molecule type" value="Genomic_DNA"/>
</dbReference>
<reference evidence="2" key="2">
    <citation type="submission" date="2023-06" db="EMBL/GenBank/DDBJ databases">
        <authorList>
            <consortium name="Lawrence Berkeley National Laboratory"/>
            <person name="Haridas S."/>
            <person name="Hensen N."/>
            <person name="Bonometti L."/>
            <person name="Westerberg I."/>
            <person name="Brannstrom I.O."/>
            <person name="Guillou S."/>
            <person name="Cros-Aarteil S."/>
            <person name="Calhoun S."/>
            <person name="Kuo A."/>
            <person name="Mondo S."/>
            <person name="Pangilinan J."/>
            <person name="Riley R."/>
            <person name="Labutti K."/>
            <person name="Andreopoulos B."/>
            <person name="Lipzen A."/>
            <person name="Chen C."/>
            <person name="Yanf M."/>
            <person name="Daum C."/>
            <person name="Ng V."/>
            <person name="Clum A."/>
            <person name="Steindorff A."/>
            <person name="Ohm R."/>
            <person name="Martin F."/>
            <person name="Silar P."/>
            <person name="Natvig D."/>
            <person name="Lalanne C."/>
            <person name="Gautier V."/>
            <person name="Ament-Velasquez S.L."/>
            <person name="Kruys A."/>
            <person name="Hutchinson M.I."/>
            <person name="Powell A.J."/>
            <person name="Barry K."/>
            <person name="Miller A.N."/>
            <person name="Grigoriev I.V."/>
            <person name="Debuchy R."/>
            <person name="Gladieux P."/>
            <person name="Thoren M.H."/>
            <person name="Johannesson H."/>
        </authorList>
    </citation>
    <scope>NUCLEOTIDE SEQUENCE</scope>
    <source>
        <strain evidence="2">CBS 955.72</strain>
    </source>
</reference>
<feature type="transmembrane region" description="Helical" evidence="1">
    <location>
        <begin position="175"/>
        <end position="199"/>
    </location>
</feature>
<evidence type="ECO:0000313" key="2">
    <source>
        <dbReference type="EMBL" id="KAK3349269.1"/>
    </source>
</evidence>
<keyword evidence="1" id="KW-0472">Membrane</keyword>
<keyword evidence="3" id="KW-1185">Reference proteome</keyword>
<gene>
    <name evidence="2" type="ORF">B0T25DRAFT_238120</name>
</gene>
<feature type="transmembrane region" description="Helical" evidence="1">
    <location>
        <begin position="107"/>
        <end position="125"/>
    </location>
</feature>
<evidence type="ECO:0000256" key="1">
    <source>
        <dbReference type="SAM" id="Phobius"/>
    </source>
</evidence>
<dbReference type="AlphaFoldDB" id="A0AAJ0MC58"/>
<proteinExistence type="predicted"/>
<protein>
    <submittedName>
        <fullName evidence="2">Uncharacterized protein</fullName>
    </submittedName>
</protein>
<evidence type="ECO:0000313" key="3">
    <source>
        <dbReference type="Proteomes" id="UP001275084"/>
    </source>
</evidence>
<feature type="transmembrane region" description="Helical" evidence="1">
    <location>
        <begin position="211"/>
        <end position="230"/>
    </location>
</feature>
<dbReference type="Proteomes" id="UP001275084">
    <property type="component" value="Unassembled WGS sequence"/>
</dbReference>
<reference evidence="2" key="1">
    <citation type="journal article" date="2023" name="Mol. Phylogenet. Evol.">
        <title>Genome-scale phylogeny and comparative genomics of the fungal order Sordariales.</title>
        <authorList>
            <person name="Hensen N."/>
            <person name="Bonometti L."/>
            <person name="Westerberg I."/>
            <person name="Brannstrom I.O."/>
            <person name="Guillou S."/>
            <person name="Cros-Aarteil S."/>
            <person name="Calhoun S."/>
            <person name="Haridas S."/>
            <person name="Kuo A."/>
            <person name="Mondo S."/>
            <person name="Pangilinan J."/>
            <person name="Riley R."/>
            <person name="LaButti K."/>
            <person name="Andreopoulos B."/>
            <person name="Lipzen A."/>
            <person name="Chen C."/>
            <person name="Yan M."/>
            <person name="Daum C."/>
            <person name="Ng V."/>
            <person name="Clum A."/>
            <person name="Steindorff A."/>
            <person name="Ohm R.A."/>
            <person name="Martin F."/>
            <person name="Silar P."/>
            <person name="Natvig D.O."/>
            <person name="Lalanne C."/>
            <person name="Gautier V."/>
            <person name="Ament-Velasquez S.L."/>
            <person name="Kruys A."/>
            <person name="Hutchinson M.I."/>
            <person name="Powell A.J."/>
            <person name="Barry K."/>
            <person name="Miller A.N."/>
            <person name="Grigoriev I.V."/>
            <person name="Debuchy R."/>
            <person name="Gladieux P."/>
            <person name="Hiltunen Thoren M."/>
            <person name="Johannesson H."/>
        </authorList>
    </citation>
    <scope>NUCLEOTIDE SEQUENCE</scope>
    <source>
        <strain evidence="2">CBS 955.72</strain>
    </source>
</reference>
<feature type="transmembrane region" description="Helical" evidence="1">
    <location>
        <begin position="51"/>
        <end position="70"/>
    </location>
</feature>
<sequence length="300" mass="33019">MARYNQFAALVARVVLDFLLLIPLIVFWVSSLRSATHHAQPTKLAQKFLKTAAPVFTVGVVLLVTAEIMSIVQRYTNSTSSAYYLTFIYPGVYVSLTASLFITVGEILTLAAIHVTALAVLYVALGKAKAWRLLRIDVLVSVAILIIFAIALFVKDVVMYSTQAYVLTGQQWLPLIINAILLVLAVGIFAVAIYALGTLKKRDDQSLGNTPTLLLVASTLWLFHCTYLFARNIQILFFPGSTVSDARARPFLYAFLFLYPAAAVLALLTVIVRRPVWSGPVIATKDQDEATLRPSNENHA</sequence>
<accession>A0AAJ0MC58</accession>
<keyword evidence="1" id="KW-1133">Transmembrane helix</keyword>
<feature type="transmembrane region" description="Helical" evidence="1">
    <location>
        <begin position="82"/>
        <end position="101"/>
    </location>
</feature>
<keyword evidence="1" id="KW-0812">Transmembrane</keyword>
<organism evidence="2 3">
    <name type="scientific">Lasiosphaeria hispida</name>
    <dbReference type="NCBI Taxonomy" id="260671"/>
    <lineage>
        <taxon>Eukaryota</taxon>
        <taxon>Fungi</taxon>
        <taxon>Dikarya</taxon>
        <taxon>Ascomycota</taxon>
        <taxon>Pezizomycotina</taxon>
        <taxon>Sordariomycetes</taxon>
        <taxon>Sordariomycetidae</taxon>
        <taxon>Sordariales</taxon>
        <taxon>Lasiosphaeriaceae</taxon>
        <taxon>Lasiosphaeria</taxon>
    </lineage>
</organism>
<feature type="transmembrane region" description="Helical" evidence="1">
    <location>
        <begin position="250"/>
        <end position="272"/>
    </location>
</feature>
<feature type="transmembrane region" description="Helical" evidence="1">
    <location>
        <begin position="7"/>
        <end position="31"/>
    </location>
</feature>
<feature type="transmembrane region" description="Helical" evidence="1">
    <location>
        <begin position="137"/>
        <end position="155"/>
    </location>
</feature>
<name>A0AAJ0MC58_9PEZI</name>
<comment type="caution">
    <text evidence="2">The sequence shown here is derived from an EMBL/GenBank/DDBJ whole genome shotgun (WGS) entry which is preliminary data.</text>
</comment>